<organism evidence="2 3">
    <name type="scientific">Panacibacter microcysteis</name>
    <dbReference type="NCBI Taxonomy" id="2793269"/>
    <lineage>
        <taxon>Bacteria</taxon>
        <taxon>Pseudomonadati</taxon>
        <taxon>Bacteroidota</taxon>
        <taxon>Chitinophagia</taxon>
        <taxon>Chitinophagales</taxon>
        <taxon>Chitinophagaceae</taxon>
        <taxon>Panacibacter</taxon>
    </lineage>
</organism>
<dbReference type="EMBL" id="JADWYR010000001">
    <property type="protein sequence ID" value="MBG9375773.1"/>
    <property type="molecule type" value="Genomic_DNA"/>
</dbReference>
<proteinExistence type="predicted"/>
<dbReference type="Proteomes" id="UP000628448">
    <property type="component" value="Unassembled WGS sequence"/>
</dbReference>
<keyword evidence="3" id="KW-1185">Reference proteome</keyword>
<feature type="signal peptide" evidence="1">
    <location>
        <begin position="1"/>
        <end position="22"/>
    </location>
</feature>
<reference evidence="2" key="1">
    <citation type="submission" date="2020-11" db="EMBL/GenBank/DDBJ databases">
        <title>Bacterial whole genome sequence for Panacibacter sp. DH6.</title>
        <authorList>
            <person name="Le V."/>
            <person name="Ko S."/>
            <person name="Ahn C.-Y."/>
            <person name="Oh H.-M."/>
        </authorList>
    </citation>
    <scope>NUCLEOTIDE SEQUENCE</scope>
    <source>
        <strain evidence="2">DH6</strain>
    </source>
</reference>
<evidence type="ECO:0000256" key="1">
    <source>
        <dbReference type="SAM" id="SignalP"/>
    </source>
</evidence>
<gene>
    <name evidence="2" type="ORF">I5907_05975</name>
</gene>
<accession>A0A931E667</accession>
<comment type="caution">
    <text evidence="2">The sequence shown here is derived from an EMBL/GenBank/DDBJ whole genome shotgun (WGS) entry which is preliminary data.</text>
</comment>
<keyword evidence="1" id="KW-0732">Signal</keyword>
<evidence type="ECO:0000313" key="3">
    <source>
        <dbReference type="Proteomes" id="UP000628448"/>
    </source>
</evidence>
<name>A0A931E667_9BACT</name>
<feature type="chain" id="PRO_5037082986" evidence="1">
    <location>
        <begin position="23"/>
        <end position="99"/>
    </location>
</feature>
<evidence type="ECO:0000313" key="2">
    <source>
        <dbReference type="EMBL" id="MBG9375773.1"/>
    </source>
</evidence>
<protein>
    <submittedName>
        <fullName evidence="2">Uncharacterized protein</fullName>
    </submittedName>
</protein>
<dbReference type="AlphaFoldDB" id="A0A931E667"/>
<dbReference type="RefSeq" id="WP_196989805.1">
    <property type="nucleotide sequence ID" value="NZ_JADWYR010000001.1"/>
</dbReference>
<sequence length="99" mass="10835">MKLKKVIALFCLLMLASQMLPVKEIGAVLFGNQLNEEIPHSLDIGKDVPCKLLLKGDSFLHQISDNDFLSGSIGEYVHFTSLLPHNHAAEIPTPPPNCA</sequence>